<protein>
    <submittedName>
        <fullName evidence="1">Uncharacterized protein</fullName>
    </submittedName>
</protein>
<reference evidence="2" key="3">
    <citation type="journal article" date="2010" name="Genome Res.">
        <title>Population genomic sequencing of Coccidioides fungi reveals recent hybridization and transposon control.</title>
        <authorList>
            <person name="Neafsey D.E."/>
            <person name="Barker B.M."/>
            <person name="Sharpton T.J."/>
            <person name="Stajich J.E."/>
            <person name="Park D.J."/>
            <person name="Whiston E."/>
            <person name="Hung C.-Y."/>
            <person name="McMahan C."/>
            <person name="White J."/>
            <person name="Sykes S."/>
            <person name="Heiman D."/>
            <person name="Young S."/>
            <person name="Zeng Q."/>
            <person name="Abouelleil A."/>
            <person name="Aftuck L."/>
            <person name="Bessette D."/>
            <person name="Brown A."/>
            <person name="FitzGerald M."/>
            <person name="Lui A."/>
            <person name="Macdonald J.P."/>
            <person name="Priest M."/>
            <person name="Orbach M.J."/>
            <person name="Galgiani J.N."/>
            <person name="Kirkland T.N."/>
            <person name="Cole G.T."/>
            <person name="Birren B.W."/>
            <person name="Henn M.R."/>
            <person name="Taylor J.W."/>
            <person name="Rounsley S.D."/>
        </authorList>
    </citation>
    <scope>NUCLEOTIDE SEQUENCE [LARGE SCALE GENOMIC DNA]</scope>
    <source>
        <strain evidence="2">RMSCC 3488</strain>
    </source>
</reference>
<reference evidence="2" key="2">
    <citation type="journal article" date="2009" name="Genome Res.">
        <title>Comparative genomic analyses of the human fungal pathogens Coccidioides and their relatives.</title>
        <authorList>
            <person name="Sharpton T.J."/>
            <person name="Stajich J.E."/>
            <person name="Rounsley S.D."/>
            <person name="Gardner M.J."/>
            <person name="Wortman J.R."/>
            <person name="Jordar V.S."/>
            <person name="Maiti R."/>
            <person name="Kodira C.D."/>
            <person name="Neafsey D.E."/>
            <person name="Zeng Q."/>
            <person name="Hung C.-Y."/>
            <person name="McMahan C."/>
            <person name="Muszewska A."/>
            <person name="Grynberg M."/>
            <person name="Mandel M.A."/>
            <person name="Kellner E.M."/>
            <person name="Barker B.M."/>
            <person name="Galgiani J.N."/>
            <person name="Orbach M.J."/>
            <person name="Kirkland T.N."/>
            <person name="Cole G.T."/>
            <person name="Henn M.R."/>
            <person name="Birren B.W."/>
            <person name="Taylor J.W."/>
        </authorList>
    </citation>
    <scope>NUCLEOTIDE SEQUENCE [LARGE SCALE GENOMIC DNA]</scope>
    <source>
        <strain evidence="2">RMSCC 3488</strain>
    </source>
</reference>
<dbReference type="OrthoDB" id="3827601at2759"/>
<organism evidence="1 2">
    <name type="scientific">Coccidioides posadasii RMSCC 3488</name>
    <dbReference type="NCBI Taxonomy" id="454284"/>
    <lineage>
        <taxon>Eukaryota</taxon>
        <taxon>Fungi</taxon>
        <taxon>Dikarya</taxon>
        <taxon>Ascomycota</taxon>
        <taxon>Pezizomycotina</taxon>
        <taxon>Eurotiomycetes</taxon>
        <taxon>Eurotiomycetidae</taxon>
        <taxon>Onygenales</taxon>
        <taxon>Onygenaceae</taxon>
        <taxon>Coccidioides</taxon>
    </lineage>
</organism>
<reference evidence="1 2" key="1">
    <citation type="submission" date="2007-06" db="EMBL/GenBank/DDBJ databases">
        <title>The Genome Sequence of Coccidioides posadasii RMSCC_3488.</title>
        <authorList>
            <consortium name="Coccidioides Genome Resources Consortium"/>
            <consortium name="The Broad Institute Genome Sequencing Platform"/>
            <person name="Henn M.R."/>
            <person name="Sykes S."/>
            <person name="Young S."/>
            <person name="Jaffe D."/>
            <person name="Berlin A."/>
            <person name="Alvarez P."/>
            <person name="Butler J."/>
            <person name="Gnerre S."/>
            <person name="Grabherr M."/>
            <person name="Mauceli E."/>
            <person name="Brockman W."/>
            <person name="Kodira C."/>
            <person name="Alvarado L."/>
            <person name="Zeng Q."/>
            <person name="Crawford M."/>
            <person name="Antoine C."/>
            <person name="Devon K."/>
            <person name="Galgiani J."/>
            <person name="Orsborn K."/>
            <person name="Lewis M.L."/>
            <person name="Nusbaum C."/>
            <person name="Galagan J."/>
            <person name="Birren B."/>
        </authorList>
    </citation>
    <scope>NUCLEOTIDE SEQUENCE [LARGE SCALE GENOMIC DNA]</scope>
    <source>
        <strain evidence="1 2">RMSCC 3488</strain>
    </source>
</reference>
<gene>
    <name evidence="1" type="ORF">CPAG_07455</name>
</gene>
<accession>A0A0J6FLE8</accession>
<dbReference type="AlphaFoldDB" id="A0A0J6FLE8"/>
<evidence type="ECO:0000313" key="1">
    <source>
        <dbReference type="EMBL" id="KMM71148.1"/>
    </source>
</evidence>
<name>A0A0J6FLE8_COCPO</name>
<sequence>MYFRNAAEGSQPLLQIFTSYPTSAPALEISKEISNIQTSLYFLRTILCVVWLDFLQYPGLFPQQLLPRSLTMLAFNQIIKKQAIGKVVKDGVEYVLSVATEMSDWTRPEGVAEMIGKRADPIIQNSKTPLPPGAVEICVREPEHKNDASNDQRTHLTGITLFKNGDGTTLHFEKKENDKSKGT</sequence>
<dbReference type="Proteomes" id="UP000054567">
    <property type="component" value="Unassembled WGS sequence"/>
</dbReference>
<dbReference type="EMBL" id="DS268113">
    <property type="protein sequence ID" value="KMM71148.1"/>
    <property type="molecule type" value="Genomic_DNA"/>
</dbReference>
<proteinExistence type="predicted"/>
<dbReference type="VEuPathDB" id="FungiDB:CPAG_07455"/>
<evidence type="ECO:0000313" key="2">
    <source>
        <dbReference type="Proteomes" id="UP000054567"/>
    </source>
</evidence>